<keyword evidence="4 6" id="KW-1133">Transmembrane helix</keyword>
<keyword evidence="5 6" id="KW-0472">Membrane</keyword>
<keyword evidence="3 6" id="KW-0812">Transmembrane</keyword>
<dbReference type="GO" id="GO:0005886">
    <property type="term" value="C:plasma membrane"/>
    <property type="evidence" value="ECO:0007669"/>
    <property type="project" value="UniProtKB-SubCell"/>
</dbReference>
<gene>
    <name evidence="8" type="ORF">FRX94_05095</name>
</gene>
<evidence type="ECO:0000256" key="6">
    <source>
        <dbReference type="RuleBase" id="RU363032"/>
    </source>
</evidence>
<dbReference type="RefSeq" id="WP_146324052.1">
    <property type="nucleotide sequence ID" value="NZ_BAABLR010000024.1"/>
</dbReference>
<dbReference type="PANTHER" id="PTHR30177:SF33">
    <property type="entry name" value="POSSIBLE OSMOPROTECTANT (GLYCINE BETAINE_CARNITINE_CHOLINE_L-PROLINE) TRANSPORT INTEGRAL MEMBRANE PROTEIN ABC TRANSPORTER PROZ"/>
    <property type="match status" value="1"/>
</dbReference>
<feature type="transmembrane region" description="Helical" evidence="6">
    <location>
        <begin position="115"/>
        <end position="132"/>
    </location>
</feature>
<dbReference type="InterPro" id="IPR000515">
    <property type="entry name" value="MetI-like"/>
</dbReference>
<proteinExistence type="inferred from homology"/>
<dbReference type="PANTHER" id="PTHR30177">
    <property type="entry name" value="GLYCINE BETAINE/L-PROLINE TRANSPORT SYSTEM PERMEASE PROTEIN PROW"/>
    <property type="match status" value="1"/>
</dbReference>
<evidence type="ECO:0000259" key="7">
    <source>
        <dbReference type="PROSITE" id="PS50928"/>
    </source>
</evidence>
<dbReference type="Proteomes" id="UP000320791">
    <property type="component" value="Unassembled WGS sequence"/>
</dbReference>
<comment type="caution">
    <text evidence="8">The sequence shown here is derived from an EMBL/GenBank/DDBJ whole genome shotgun (WGS) entry which is preliminary data.</text>
</comment>
<dbReference type="SUPFAM" id="SSF161098">
    <property type="entry name" value="MetI-like"/>
    <property type="match status" value="1"/>
</dbReference>
<evidence type="ECO:0000256" key="4">
    <source>
        <dbReference type="ARBA" id="ARBA00022989"/>
    </source>
</evidence>
<dbReference type="InterPro" id="IPR035906">
    <property type="entry name" value="MetI-like_sf"/>
</dbReference>
<dbReference type="OrthoDB" id="5244012at2"/>
<evidence type="ECO:0000313" key="8">
    <source>
        <dbReference type="EMBL" id="TWT26608.1"/>
    </source>
</evidence>
<comment type="similarity">
    <text evidence="6">Belongs to the binding-protein-dependent transport system permease family.</text>
</comment>
<feature type="transmembrane region" description="Helical" evidence="6">
    <location>
        <begin position="139"/>
        <end position="159"/>
    </location>
</feature>
<accession>A0A5C5UKU3</accession>
<keyword evidence="2 6" id="KW-0813">Transport</keyword>
<dbReference type="Pfam" id="PF00528">
    <property type="entry name" value="BPD_transp_1"/>
    <property type="match status" value="1"/>
</dbReference>
<comment type="subcellular location">
    <subcellularLocation>
        <location evidence="6">Cell membrane</location>
        <topology evidence="6">Multi-pass membrane protein</topology>
    </subcellularLocation>
    <subcellularLocation>
        <location evidence="1">Membrane</location>
        <topology evidence="1">Multi-pass membrane protein</topology>
    </subcellularLocation>
</comment>
<reference evidence="8 9" key="1">
    <citation type="submission" date="2019-08" db="EMBL/GenBank/DDBJ databases">
        <authorList>
            <person name="Lei W."/>
        </authorList>
    </citation>
    <scope>NUCLEOTIDE SEQUENCE [LARGE SCALE GENOMIC DNA]</scope>
    <source>
        <strain evidence="8 9">CCUG 58627</strain>
    </source>
</reference>
<feature type="domain" description="ABC transmembrane type-1" evidence="7">
    <location>
        <begin position="8"/>
        <end position="188"/>
    </location>
</feature>
<name>A0A5C5UKU3_9CORY</name>
<feature type="transmembrane region" description="Helical" evidence="6">
    <location>
        <begin position="171"/>
        <end position="191"/>
    </location>
</feature>
<evidence type="ECO:0000256" key="2">
    <source>
        <dbReference type="ARBA" id="ARBA00022448"/>
    </source>
</evidence>
<dbReference type="CDD" id="cd06261">
    <property type="entry name" value="TM_PBP2"/>
    <property type="match status" value="1"/>
</dbReference>
<dbReference type="EMBL" id="VOHM01000008">
    <property type="protein sequence ID" value="TWT26608.1"/>
    <property type="molecule type" value="Genomic_DNA"/>
</dbReference>
<dbReference type="GO" id="GO:0031460">
    <property type="term" value="P:glycine betaine transport"/>
    <property type="evidence" value="ECO:0007669"/>
    <property type="project" value="TreeGrafter"/>
</dbReference>
<dbReference type="GO" id="GO:0055085">
    <property type="term" value="P:transmembrane transport"/>
    <property type="evidence" value="ECO:0007669"/>
    <property type="project" value="InterPro"/>
</dbReference>
<keyword evidence="9" id="KW-1185">Reference proteome</keyword>
<organism evidence="8 9">
    <name type="scientific">Corynebacterium canis</name>
    <dbReference type="NCBI Taxonomy" id="679663"/>
    <lineage>
        <taxon>Bacteria</taxon>
        <taxon>Bacillati</taxon>
        <taxon>Actinomycetota</taxon>
        <taxon>Actinomycetes</taxon>
        <taxon>Mycobacteriales</taxon>
        <taxon>Corynebacteriaceae</taxon>
        <taxon>Corynebacterium</taxon>
    </lineage>
</organism>
<sequence length="196" mass="20238">MPELLLRTVEHLAYSGVAVLIAVVVGIPLGLVIARTSLADAVLASAGALRALPSLAVLTLLTLYFGIRTPLLPTTIVLLLLAIPPLLAATVAGVRNIPPDVTDAAQAMGFTEGQLLLQVSAPLALPTIIGGLRSCVLQVLSTATIAAFIGLGGLGRYVIDGLAVYDYFEVLTGALTVTALALVADTLLAILQRRLR</sequence>
<dbReference type="InterPro" id="IPR051204">
    <property type="entry name" value="ABC_transp_perm/SBD"/>
</dbReference>
<evidence type="ECO:0000256" key="1">
    <source>
        <dbReference type="ARBA" id="ARBA00004141"/>
    </source>
</evidence>
<feature type="transmembrane region" description="Helical" evidence="6">
    <location>
        <begin position="12"/>
        <end position="35"/>
    </location>
</feature>
<feature type="transmembrane region" description="Helical" evidence="6">
    <location>
        <begin position="76"/>
        <end position="95"/>
    </location>
</feature>
<dbReference type="PROSITE" id="PS50928">
    <property type="entry name" value="ABC_TM1"/>
    <property type="match status" value="1"/>
</dbReference>
<dbReference type="Gene3D" id="1.10.3720.10">
    <property type="entry name" value="MetI-like"/>
    <property type="match status" value="1"/>
</dbReference>
<evidence type="ECO:0000256" key="5">
    <source>
        <dbReference type="ARBA" id="ARBA00023136"/>
    </source>
</evidence>
<protein>
    <submittedName>
        <fullName evidence="8">ABC transporter permease</fullName>
    </submittedName>
</protein>
<evidence type="ECO:0000313" key="9">
    <source>
        <dbReference type="Proteomes" id="UP000320791"/>
    </source>
</evidence>
<feature type="transmembrane region" description="Helical" evidence="6">
    <location>
        <begin position="41"/>
        <end position="64"/>
    </location>
</feature>
<evidence type="ECO:0000256" key="3">
    <source>
        <dbReference type="ARBA" id="ARBA00022692"/>
    </source>
</evidence>
<dbReference type="AlphaFoldDB" id="A0A5C5UKU3"/>